<dbReference type="AlphaFoldDB" id="A0A835R6B4"/>
<dbReference type="Proteomes" id="UP000636800">
    <property type="component" value="Chromosome 5"/>
</dbReference>
<evidence type="ECO:0000313" key="5">
    <source>
        <dbReference type="Proteomes" id="UP000636800"/>
    </source>
</evidence>
<dbReference type="CDD" id="cd09487">
    <property type="entry name" value="SAM_superfamily"/>
    <property type="match status" value="1"/>
</dbReference>
<feature type="domain" description="SAM" evidence="3">
    <location>
        <begin position="226"/>
        <end position="284"/>
    </location>
</feature>
<accession>A0A835R6B4</accession>
<evidence type="ECO:0000256" key="1">
    <source>
        <dbReference type="ARBA" id="ARBA00022737"/>
    </source>
</evidence>
<feature type="compositionally biased region" description="Basic and acidic residues" evidence="2">
    <location>
        <begin position="206"/>
        <end position="218"/>
    </location>
</feature>
<dbReference type="PANTHER" id="PTHR10627:SF69">
    <property type="entry name" value="PROTEIN BICAUDAL C"/>
    <property type="match status" value="1"/>
</dbReference>
<reference evidence="4 5" key="1">
    <citation type="journal article" date="2020" name="Nat. Food">
        <title>A phased Vanilla planifolia genome enables genetic improvement of flavour and production.</title>
        <authorList>
            <person name="Hasing T."/>
            <person name="Tang H."/>
            <person name="Brym M."/>
            <person name="Khazi F."/>
            <person name="Huang T."/>
            <person name="Chambers A.H."/>
        </authorList>
    </citation>
    <scope>NUCLEOTIDE SEQUENCE [LARGE SCALE GENOMIC DNA]</scope>
    <source>
        <tissue evidence="4">Leaf</tissue>
    </source>
</reference>
<protein>
    <recommendedName>
        <fullName evidence="3">SAM domain-containing protein</fullName>
    </recommendedName>
</protein>
<dbReference type="InterPro" id="IPR001660">
    <property type="entry name" value="SAM"/>
</dbReference>
<dbReference type="Pfam" id="PF00536">
    <property type="entry name" value="SAM_1"/>
    <property type="match status" value="1"/>
</dbReference>
<feature type="region of interest" description="Disordered" evidence="2">
    <location>
        <begin position="172"/>
        <end position="218"/>
    </location>
</feature>
<feature type="region of interest" description="Disordered" evidence="2">
    <location>
        <begin position="67"/>
        <end position="157"/>
    </location>
</feature>
<name>A0A835R6B4_VANPL</name>
<evidence type="ECO:0000256" key="2">
    <source>
        <dbReference type="SAM" id="MobiDB-lite"/>
    </source>
</evidence>
<dbReference type="EMBL" id="JADCNL010000005">
    <property type="protein sequence ID" value="KAG0480887.1"/>
    <property type="molecule type" value="Genomic_DNA"/>
</dbReference>
<organism evidence="4 5">
    <name type="scientific">Vanilla planifolia</name>
    <name type="common">Vanilla</name>
    <dbReference type="NCBI Taxonomy" id="51239"/>
    <lineage>
        <taxon>Eukaryota</taxon>
        <taxon>Viridiplantae</taxon>
        <taxon>Streptophyta</taxon>
        <taxon>Embryophyta</taxon>
        <taxon>Tracheophyta</taxon>
        <taxon>Spermatophyta</taxon>
        <taxon>Magnoliopsida</taxon>
        <taxon>Liliopsida</taxon>
        <taxon>Asparagales</taxon>
        <taxon>Orchidaceae</taxon>
        <taxon>Vanilloideae</taxon>
        <taxon>Vanilleae</taxon>
        <taxon>Vanilla</taxon>
    </lineage>
</organism>
<evidence type="ECO:0000259" key="3">
    <source>
        <dbReference type="PROSITE" id="PS50105"/>
    </source>
</evidence>
<proteinExistence type="predicted"/>
<feature type="compositionally biased region" description="Low complexity" evidence="2">
    <location>
        <begin position="137"/>
        <end position="150"/>
    </location>
</feature>
<keyword evidence="1" id="KW-0677">Repeat</keyword>
<feature type="compositionally biased region" description="Polar residues" evidence="2">
    <location>
        <begin position="191"/>
        <end position="200"/>
    </location>
</feature>
<dbReference type="InterPro" id="IPR013761">
    <property type="entry name" value="SAM/pointed_sf"/>
</dbReference>
<gene>
    <name evidence="4" type="ORF">HPP92_011745</name>
</gene>
<dbReference type="SUPFAM" id="SSF47769">
    <property type="entry name" value="SAM/Pointed domain"/>
    <property type="match status" value="1"/>
</dbReference>
<dbReference type="PROSITE" id="PS50105">
    <property type="entry name" value="SAM_DOMAIN"/>
    <property type="match status" value="1"/>
</dbReference>
<evidence type="ECO:0000313" key="4">
    <source>
        <dbReference type="EMBL" id="KAG0480887.1"/>
    </source>
</evidence>
<comment type="caution">
    <text evidence="4">The sequence shown here is derived from an EMBL/GenBank/DDBJ whole genome shotgun (WGS) entry which is preliminary data.</text>
</comment>
<sequence length="287" mass="31063">MIIAIRWEPNITTFSSSVSQPLESTALRRTAFVPYSISNIRPRSGPSISLFLNSIVSLRRSTMGDFNPSDLPENGVLGSPPSLVPETLIPCPTSKRQRRPSVRLGEIGDQTAAGGSHEPSPRRPKLSKVFAPSSAVARPSTKPRAAATAPRRVRTNWSSRLDNGLSIAVAADVKSSGGEDTRDDEYVDDSGSPSGGNDPQVSVRFRASDGGDERSEEGFKGWGGGVRSWLEGLGLGRYMPIFEIHEVDNDVLPLLTLEDLRDMGINAVGSRRKMYSAIQKISKSRDT</sequence>
<dbReference type="PANTHER" id="PTHR10627">
    <property type="entry name" value="SCP160"/>
    <property type="match status" value="1"/>
</dbReference>
<keyword evidence="5" id="KW-1185">Reference proteome</keyword>
<dbReference type="Gene3D" id="1.10.150.50">
    <property type="entry name" value="Transcription Factor, Ets-1"/>
    <property type="match status" value="1"/>
</dbReference>
<dbReference type="SMART" id="SM00454">
    <property type="entry name" value="SAM"/>
    <property type="match status" value="1"/>
</dbReference>